<keyword evidence="7" id="KW-0808">Transferase</keyword>
<evidence type="ECO:0000313" key="8">
    <source>
        <dbReference type="Proteomes" id="UP000182692"/>
    </source>
</evidence>
<accession>A0A1I5RI08</accession>
<dbReference type="EMBL" id="FOWR01000018">
    <property type="protein sequence ID" value="SFP58132.1"/>
    <property type="molecule type" value="Genomic_DNA"/>
</dbReference>
<dbReference type="EC" id="3.5.1.94" evidence="5"/>
<feature type="compositionally biased region" description="Polar residues" evidence="6">
    <location>
        <begin position="73"/>
        <end position="86"/>
    </location>
</feature>
<protein>
    <recommendedName>
        <fullName evidence="5">gamma-glutamyl-gamma-aminobutyrate hydrolase</fullName>
        <ecNumber evidence="5">3.5.1.94</ecNumber>
    </recommendedName>
</protein>
<evidence type="ECO:0000256" key="6">
    <source>
        <dbReference type="SAM" id="MobiDB-lite"/>
    </source>
</evidence>
<dbReference type="STRING" id="1121869.SAMN03084138_02551"/>
<dbReference type="CDD" id="cd01745">
    <property type="entry name" value="GATase1_2"/>
    <property type="match status" value="1"/>
</dbReference>
<dbReference type="GO" id="GO:0016740">
    <property type="term" value="F:transferase activity"/>
    <property type="evidence" value="ECO:0007669"/>
    <property type="project" value="UniProtKB-KW"/>
</dbReference>
<evidence type="ECO:0000256" key="1">
    <source>
        <dbReference type="ARBA" id="ARBA00011083"/>
    </source>
</evidence>
<dbReference type="Pfam" id="PF07722">
    <property type="entry name" value="Peptidase_C26"/>
    <property type="match status" value="1"/>
</dbReference>
<dbReference type="SUPFAM" id="SSF52317">
    <property type="entry name" value="Class I glutamine amidotransferase-like"/>
    <property type="match status" value="1"/>
</dbReference>
<name>A0A1I5RI08_9GAMM</name>
<evidence type="ECO:0000256" key="4">
    <source>
        <dbReference type="ARBA" id="ARBA00060634"/>
    </source>
</evidence>
<dbReference type="GO" id="GO:0033969">
    <property type="term" value="F:gamma-glutamyl-gamma-aminobutyrate hydrolase activity"/>
    <property type="evidence" value="ECO:0007669"/>
    <property type="project" value="UniProtKB-EC"/>
</dbReference>
<evidence type="ECO:0000256" key="2">
    <source>
        <dbReference type="ARBA" id="ARBA00052718"/>
    </source>
</evidence>
<dbReference type="Gene3D" id="3.40.50.880">
    <property type="match status" value="1"/>
</dbReference>
<dbReference type="OrthoDB" id="9813383at2"/>
<gene>
    <name evidence="7" type="ORF">SAMN03084138_02551</name>
</gene>
<dbReference type="GO" id="GO:0006598">
    <property type="term" value="P:polyamine catabolic process"/>
    <property type="evidence" value="ECO:0007669"/>
    <property type="project" value="TreeGrafter"/>
</dbReference>
<dbReference type="InterPro" id="IPR044668">
    <property type="entry name" value="PuuD-like"/>
</dbReference>
<dbReference type="Proteomes" id="UP000182692">
    <property type="component" value="Unassembled WGS sequence"/>
</dbReference>
<dbReference type="PANTHER" id="PTHR43235">
    <property type="entry name" value="GLUTAMINE AMIDOTRANSFERASE PB2B2.05-RELATED"/>
    <property type="match status" value="1"/>
</dbReference>
<comment type="pathway">
    <text evidence="4">Amine and polyamine degradation; putrescine degradation; 4-aminobutanoate from putrescine: step 4/4.</text>
</comment>
<organism evidence="7 8">
    <name type="scientific">Enterovibrio norvegicus DSM 15893</name>
    <dbReference type="NCBI Taxonomy" id="1121869"/>
    <lineage>
        <taxon>Bacteria</taxon>
        <taxon>Pseudomonadati</taxon>
        <taxon>Pseudomonadota</taxon>
        <taxon>Gammaproteobacteria</taxon>
        <taxon>Vibrionales</taxon>
        <taxon>Vibrionaceae</taxon>
        <taxon>Enterovibrio</taxon>
    </lineage>
</organism>
<dbReference type="InterPro" id="IPR029062">
    <property type="entry name" value="Class_I_gatase-like"/>
</dbReference>
<comment type="catalytic activity">
    <reaction evidence="2">
        <text>4-(gamma-L-glutamylamino)butanoate + H2O = 4-aminobutanoate + L-glutamate</text>
        <dbReference type="Rhea" id="RHEA:19737"/>
        <dbReference type="ChEBI" id="CHEBI:15377"/>
        <dbReference type="ChEBI" id="CHEBI:29985"/>
        <dbReference type="ChEBI" id="CHEBI:58800"/>
        <dbReference type="ChEBI" id="CHEBI:59888"/>
        <dbReference type="EC" id="3.5.1.94"/>
    </reaction>
</comment>
<proteinExistence type="inferred from homology"/>
<feature type="region of interest" description="Disordered" evidence="6">
    <location>
        <begin position="73"/>
        <end position="95"/>
    </location>
</feature>
<comment type="function">
    <text evidence="3">Involved in the breakdown of putrescine via hydrolysis of the gamma-glutamyl linkage of gamma-glutamyl-gamma-aminobutyrate.</text>
</comment>
<dbReference type="PROSITE" id="PS51273">
    <property type="entry name" value="GATASE_TYPE_1"/>
    <property type="match status" value="1"/>
</dbReference>
<dbReference type="AlphaFoldDB" id="A0A1I5RI08"/>
<evidence type="ECO:0000256" key="3">
    <source>
        <dbReference type="ARBA" id="ARBA00055068"/>
    </source>
</evidence>
<dbReference type="FunFam" id="3.40.50.880:FF:000030">
    <property type="entry name" value="Gamma-glutamyl-gamma-aminobutyrate hydrolase PuuD"/>
    <property type="match status" value="1"/>
</dbReference>
<dbReference type="RefSeq" id="WP_017008903.1">
    <property type="nucleotide sequence ID" value="NZ_FOWR01000018.1"/>
</dbReference>
<evidence type="ECO:0000313" key="7">
    <source>
        <dbReference type="EMBL" id="SFP58132.1"/>
    </source>
</evidence>
<dbReference type="GO" id="GO:0005829">
    <property type="term" value="C:cytosol"/>
    <property type="evidence" value="ECO:0007669"/>
    <property type="project" value="TreeGrafter"/>
</dbReference>
<reference evidence="7 8" key="1">
    <citation type="submission" date="2016-10" db="EMBL/GenBank/DDBJ databases">
        <authorList>
            <person name="de Groot N.N."/>
        </authorList>
    </citation>
    <scope>NUCLEOTIDE SEQUENCE [LARGE SCALE GENOMIC DNA]</scope>
    <source>
        <strain evidence="7 8">DSM 15893</strain>
    </source>
</reference>
<dbReference type="InterPro" id="IPR011697">
    <property type="entry name" value="Peptidase_C26"/>
</dbReference>
<evidence type="ECO:0000256" key="5">
    <source>
        <dbReference type="ARBA" id="ARBA00066788"/>
    </source>
</evidence>
<dbReference type="PANTHER" id="PTHR43235:SF1">
    <property type="entry name" value="GLUTAMINE AMIDOTRANSFERASE PB2B2.05-RELATED"/>
    <property type="match status" value="1"/>
</dbReference>
<comment type="similarity">
    <text evidence="1">Belongs to the peptidase C26 family.</text>
</comment>
<dbReference type="GeneID" id="35870839"/>
<keyword evidence="7" id="KW-0315">Glutamine amidotransferase</keyword>
<sequence length="257" mass="27771">MTRSAMPMVGVSGCTSQLGLHPFHIAGDKYLRGVSDGANCCPLIIPALGDALPMGALLSSLDGILFTGSPSNIQPHHYSGTPSEPGTQHDPDRDATTLPMMKLALDMGVPFLAICRGFQEMNVVMGGTLHQKLHDVGDFIEHREDKTAPVDIQYGLSHTVNIEPGGLLCEAWGRTSADVNSVHTQGIDRLGEGLRPEATAPDGLIEAMSVINAKQFALGVQWHPEWKVTKNPFYSAIFEVFGNACRQRAKEREKANE</sequence>